<proteinExistence type="predicted"/>
<dbReference type="GO" id="GO:0003918">
    <property type="term" value="F:DNA topoisomerase type II (double strand cut, ATP-hydrolyzing) activity"/>
    <property type="evidence" value="ECO:0007669"/>
    <property type="project" value="UniProtKB-EC"/>
</dbReference>
<evidence type="ECO:0000256" key="7">
    <source>
        <dbReference type="ARBA" id="ARBA00023125"/>
    </source>
</evidence>
<dbReference type="InterPro" id="IPR014721">
    <property type="entry name" value="Ribsml_uS5_D2-typ_fold_subgr"/>
</dbReference>
<dbReference type="PRINTS" id="PR01098">
    <property type="entry name" value="TOPISMRASE4B"/>
</dbReference>
<reference evidence="10 11" key="1">
    <citation type="journal article" date="2013" name="PLoS Pathog.">
        <title>Genomic analysis of the Kiwifruit pathogen Pseudomonas syringae pv. actinidiae provides insight into the origins of an emergent plant disease.</title>
        <authorList>
            <person name="McCann H.C."/>
            <person name="Rikkerink E.H."/>
            <person name="Bertels F."/>
            <person name="Fiers M."/>
            <person name="Lu A."/>
            <person name="Rees-George J."/>
            <person name="Andersen M.T."/>
            <person name="Gleave A.P."/>
            <person name="Haubold B."/>
            <person name="Wohlers M.W."/>
            <person name="Guttman D.S."/>
            <person name="Wang P.W."/>
            <person name="Straub C."/>
            <person name="Vanneste J.L."/>
            <person name="Rainey P.B."/>
            <person name="Templeton M.D."/>
        </authorList>
    </citation>
    <scope>NUCLEOTIDE SEQUENCE [LARGE SCALE GENOMIC DNA]</scope>
    <source>
        <strain evidence="10 11">ICMP 18807</strain>
    </source>
</reference>
<keyword evidence="6" id="KW-0460">Magnesium</keyword>
<dbReference type="PATRIC" id="fig|1194404.4.peg.2358"/>
<protein>
    <recommendedName>
        <fullName evidence="2">DNA topoisomerase (ATP-hydrolyzing)</fullName>
        <ecNumber evidence="2">5.6.2.2</ecNumber>
    </recommendedName>
</protein>
<gene>
    <name evidence="10" type="ORF">A244_11405</name>
</gene>
<name>S6UP75_PSESF</name>
<evidence type="ECO:0000256" key="2">
    <source>
        <dbReference type="ARBA" id="ARBA00012895"/>
    </source>
</evidence>
<dbReference type="GO" id="GO:0005694">
    <property type="term" value="C:chromosome"/>
    <property type="evidence" value="ECO:0007669"/>
    <property type="project" value="InterPro"/>
</dbReference>
<evidence type="ECO:0000256" key="8">
    <source>
        <dbReference type="ARBA" id="ARBA00023235"/>
    </source>
</evidence>
<accession>S6UP75</accession>
<feature type="non-terminal residue" evidence="10">
    <location>
        <position position="72"/>
    </location>
</feature>
<keyword evidence="8 10" id="KW-0413">Isomerase</keyword>
<dbReference type="InterPro" id="IPR013506">
    <property type="entry name" value="Topo_IIA_bsu_dom2"/>
</dbReference>
<feature type="domain" description="DNA topoisomerase type IIA subunit B" evidence="9">
    <location>
        <begin position="1"/>
        <end position="71"/>
    </location>
</feature>
<dbReference type="AlphaFoldDB" id="S6UP75"/>
<keyword evidence="4" id="KW-0547">Nucleotide-binding</keyword>
<evidence type="ECO:0000256" key="6">
    <source>
        <dbReference type="ARBA" id="ARBA00022842"/>
    </source>
</evidence>
<dbReference type="PANTHER" id="PTHR45866">
    <property type="entry name" value="DNA GYRASE/TOPOISOMERASE SUBUNIT B"/>
    <property type="match status" value="1"/>
</dbReference>
<dbReference type="GO" id="GO:0003677">
    <property type="term" value="F:DNA binding"/>
    <property type="evidence" value="ECO:0007669"/>
    <property type="project" value="UniProtKB-KW"/>
</dbReference>
<dbReference type="InterPro" id="IPR020568">
    <property type="entry name" value="Ribosomal_Su5_D2-typ_SF"/>
</dbReference>
<evidence type="ECO:0000256" key="1">
    <source>
        <dbReference type="ARBA" id="ARBA00000185"/>
    </source>
</evidence>
<sequence>MREFCEFRNLLPRGVKLAPEDVWERIAFVLSMKMQEPQFSGQTKERLSSREAAAFVSGVVKDAFSLWLNTHS</sequence>
<evidence type="ECO:0000256" key="3">
    <source>
        <dbReference type="ARBA" id="ARBA00022723"/>
    </source>
</evidence>
<evidence type="ECO:0000256" key="5">
    <source>
        <dbReference type="ARBA" id="ARBA00022840"/>
    </source>
</evidence>
<comment type="catalytic activity">
    <reaction evidence="1">
        <text>ATP-dependent breakage, passage and rejoining of double-stranded DNA.</text>
        <dbReference type="EC" id="5.6.2.2"/>
    </reaction>
</comment>
<keyword evidence="7" id="KW-0238">DNA-binding</keyword>
<organism evidence="10 11">
    <name type="scientific">Pseudomonas syringae pv. actinidiae ICMP 18807</name>
    <dbReference type="NCBI Taxonomy" id="1194404"/>
    <lineage>
        <taxon>Bacteria</taxon>
        <taxon>Pseudomonadati</taxon>
        <taxon>Pseudomonadota</taxon>
        <taxon>Gammaproteobacteria</taxon>
        <taxon>Pseudomonadales</taxon>
        <taxon>Pseudomonadaceae</taxon>
        <taxon>Pseudomonas</taxon>
        <taxon>Pseudomonas syringae</taxon>
    </lineage>
</organism>
<keyword evidence="3" id="KW-0479">Metal-binding</keyword>
<dbReference type="EMBL" id="AOKG01000771">
    <property type="protein sequence ID" value="EPN57838.1"/>
    <property type="molecule type" value="Genomic_DNA"/>
</dbReference>
<evidence type="ECO:0000313" key="11">
    <source>
        <dbReference type="Proteomes" id="UP000015729"/>
    </source>
</evidence>
<dbReference type="Pfam" id="PF00204">
    <property type="entry name" value="DNA_gyraseB"/>
    <property type="match status" value="1"/>
</dbReference>
<dbReference type="Gene3D" id="3.30.230.10">
    <property type="match status" value="1"/>
</dbReference>
<dbReference type="Proteomes" id="UP000015729">
    <property type="component" value="Unassembled WGS sequence"/>
</dbReference>
<evidence type="ECO:0000256" key="4">
    <source>
        <dbReference type="ARBA" id="ARBA00022741"/>
    </source>
</evidence>
<evidence type="ECO:0000313" key="10">
    <source>
        <dbReference type="EMBL" id="EPN57838.1"/>
    </source>
</evidence>
<dbReference type="EC" id="5.6.2.2" evidence="2"/>
<dbReference type="InterPro" id="IPR005737">
    <property type="entry name" value="TopoIV_B_Gneg"/>
</dbReference>
<keyword evidence="5" id="KW-0067">ATP-binding</keyword>
<dbReference type="GO" id="GO:0006265">
    <property type="term" value="P:DNA topological change"/>
    <property type="evidence" value="ECO:0007669"/>
    <property type="project" value="InterPro"/>
</dbReference>
<dbReference type="GO" id="GO:0046872">
    <property type="term" value="F:metal ion binding"/>
    <property type="evidence" value="ECO:0007669"/>
    <property type="project" value="UniProtKB-KW"/>
</dbReference>
<dbReference type="SUPFAM" id="SSF54211">
    <property type="entry name" value="Ribosomal protein S5 domain 2-like"/>
    <property type="match status" value="1"/>
</dbReference>
<dbReference type="PANTHER" id="PTHR45866:SF4">
    <property type="entry name" value="DNA TOPOISOMERASE 4 SUBUNIT B"/>
    <property type="match status" value="1"/>
</dbReference>
<dbReference type="GO" id="GO:0005524">
    <property type="term" value="F:ATP binding"/>
    <property type="evidence" value="ECO:0007669"/>
    <property type="project" value="UniProtKB-KW"/>
</dbReference>
<evidence type="ECO:0000259" key="9">
    <source>
        <dbReference type="Pfam" id="PF00204"/>
    </source>
</evidence>
<comment type="caution">
    <text evidence="10">The sequence shown here is derived from an EMBL/GenBank/DDBJ whole genome shotgun (WGS) entry which is preliminary data.</text>
</comment>